<keyword evidence="4 6" id="KW-0472">Membrane</keyword>
<keyword evidence="7" id="KW-0732">Signal</keyword>
<dbReference type="Proteomes" id="UP000007879">
    <property type="component" value="Unassembled WGS sequence"/>
</dbReference>
<feature type="domain" description="DEX1 C-terminal" evidence="8">
    <location>
        <begin position="590"/>
        <end position="680"/>
    </location>
</feature>
<dbReference type="InterPro" id="IPR045232">
    <property type="entry name" value="FAM234"/>
</dbReference>
<evidence type="ECO:0000313" key="9">
    <source>
        <dbReference type="EnsemblMetazoa" id="XP_011407729.1"/>
    </source>
</evidence>
<organism evidence="9 10">
    <name type="scientific">Amphimedon queenslandica</name>
    <name type="common">Sponge</name>
    <dbReference type="NCBI Taxonomy" id="400682"/>
    <lineage>
        <taxon>Eukaryota</taxon>
        <taxon>Metazoa</taxon>
        <taxon>Porifera</taxon>
        <taxon>Demospongiae</taxon>
        <taxon>Heteroscleromorpha</taxon>
        <taxon>Haplosclerida</taxon>
        <taxon>Niphatidae</taxon>
        <taxon>Amphimedon</taxon>
    </lineage>
</organism>
<proteinExistence type="predicted"/>
<dbReference type="SUPFAM" id="SSF69318">
    <property type="entry name" value="Integrin alpha N-terminal domain"/>
    <property type="match status" value="1"/>
</dbReference>
<reference evidence="9" key="2">
    <citation type="submission" date="2024-06" db="UniProtKB">
        <authorList>
            <consortium name="EnsemblMetazoa"/>
        </authorList>
    </citation>
    <scope>IDENTIFICATION</scope>
</reference>
<evidence type="ECO:0000256" key="7">
    <source>
        <dbReference type="SAM" id="SignalP"/>
    </source>
</evidence>
<dbReference type="AlphaFoldDB" id="A0AAN0IRA2"/>
<comment type="subcellular location">
    <subcellularLocation>
        <location evidence="1">Membrane</location>
        <topology evidence="1">Single-pass membrane protein</topology>
    </subcellularLocation>
</comment>
<name>A0AAN0IRA2_AMPQE</name>
<evidence type="ECO:0000256" key="4">
    <source>
        <dbReference type="ARBA" id="ARBA00023136"/>
    </source>
</evidence>
<evidence type="ECO:0000259" key="8">
    <source>
        <dbReference type="Pfam" id="PF23722"/>
    </source>
</evidence>
<dbReference type="GO" id="GO:0016020">
    <property type="term" value="C:membrane"/>
    <property type="evidence" value="ECO:0007669"/>
    <property type="project" value="UniProtKB-SubCell"/>
</dbReference>
<keyword evidence="3 6" id="KW-1133">Transmembrane helix</keyword>
<dbReference type="EnsemblMetazoa" id="XM_011409427.2">
    <property type="protein sequence ID" value="XP_011407729.1"/>
    <property type="gene ID" value="LOC105314961"/>
</dbReference>
<protein>
    <recommendedName>
        <fullName evidence="8">DEX1 C-terminal domain-containing protein</fullName>
    </recommendedName>
</protein>
<evidence type="ECO:0000256" key="1">
    <source>
        <dbReference type="ARBA" id="ARBA00004167"/>
    </source>
</evidence>
<evidence type="ECO:0000256" key="2">
    <source>
        <dbReference type="ARBA" id="ARBA00022692"/>
    </source>
</evidence>
<dbReference type="InterPro" id="IPR056376">
    <property type="entry name" value="DEX1_C"/>
</dbReference>
<reference evidence="10" key="1">
    <citation type="journal article" date="2010" name="Nature">
        <title>The Amphimedon queenslandica genome and the evolution of animal complexity.</title>
        <authorList>
            <person name="Srivastava M."/>
            <person name="Simakov O."/>
            <person name="Chapman J."/>
            <person name="Fahey B."/>
            <person name="Gauthier M.E."/>
            <person name="Mitros T."/>
            <person name="Richards G.S."/>
            <person name="Conaco C."/>
            <person name="Dacre M."/>
            <person name="Hellsten U."/>
            <person name="Larroux C."/>
            <person name="Putnam N.H."/>
            <person name="Stanke M."/>
            <person name="Adamska M."/>
            <person name="Darling A."/>
            <person name="Degnan S.M."/>
            <person name="Oakley T.H."/>
            <person name="Plachetzki D.C."/>
            <person name="Zhai Y."/>
            <person name="Adamski M."/>
            <person name="Calcino A."/>
            <person name="Cummins S.F."/>
            <person name="Goodstein D.M."/>
            <person name="Harris C."/>
            <person name="Jackson D.J."/>
            <person name="Leys S.P."/>
            <person name="Shu S."/>
            <person name="Woodcroft B.J."/>
            <person name="Vervoort M."/>
            <person name="Kosik K.S."/>
            <person name="Manning G."/>
            <person name="Degnan B.M."/>
            <person name="Rokhsar D.S."/>
        </authorList>
    </citation>
    <scope>NUCLEOTIDE SEQUENCE [LARGE SCALE GENOMIC DNA]</scope>
</reference>
<accession>A0AAN0IRA2</accession>
<feature type="signal peptide" evidence="7">
    <location>
        <begin position="1"/>
        <end position="24"/>
    </location>
</feature>
<dbReference type="InterPro" id="IPR028994">
    <property type="entry name" value="Integrin_alpha_N"/>
</dbReference>
<dbReference type="PANTHER" id="PTHR21419">
    <property type="match status" value="1"/>
</dbReference>
<keyword evidence="10" id="KW-1185">Reference proteome</keyword>
<evidence type="ECO:0000256" key="3">
    <source>
        <dbReference type="ARBA" id="ARBA00022989"/>
    </source>
</evidence>
<evidence type="ECO:0000256" key="6">
    <source>
        <dbReference type="SAM" id="Phobius"/>
    </source>
</evidence>
<evidence type="ECO:0000313" key="10">
    <source>
        <dbReference type="Proteomes" id="UP000007879"/>
    </source>
</evidence>
<dbReference type="PANTHER" id="PTHR21419:SF23">
    <property type="entry name" value="PROTEIN DEFECTIVE IN EXINE FORMATION 1"/>
    <property type="match status" value="1"/>
</dbReference>
<dbReference type="Gene3D" id="2.130.10.10">
    <property type="entry name" value="YVTN repeat-like/Quinoprotein amine dehydrogenase"/>
    <property type="match status" value="1"/>
</dbReference>
<gene>
    <name evidence="9" type="primary">105314961</name>
</gene>
<feature type="region of interest" description="Disordered" evidence="5">
    <location>
        <begin position="174"/>
        <end position="204"/>
    </location>
</feature>
<dbReference type="KEGG" id="aqu:105314961"/>
<evidence type="ECO:0000256" key="5">
    <source>
        <dbReference type="SAM" id="MobiDB-lite"/>
    </source>
</evidence>
<dbReference type="InterPro" id="IPR015943">
    <property type="entry name" value="WD40/YVTN_repeat-like_dom_sf"/>
</dbReference>
<sequence>METSFLFHLFEIFLLICSIRTSSGDQPSPDAKTKKCTKFNSKILWTSKLRESPLVGTPLLIDIDGDSLRDIIAPSHSGEVWAIHGENGHIVDNWPFYVEGRSFFANPLPYDIDTDGVTDILLTTTDAEVLFLTINGTLFHGETIKVPPLRVKRDWYSLDKDYIKRVAEEMTKQVGQRFQYNPNPEGTSHETGPTEAPPPSPFSQFDDQFGAEADILYSRHQPGERPSGLDPKDETYVFVDPHILATPVVADIDGDGDENELVLPVSYYFDRYHYGFQENLARTRLNKDELSKYAASGLVIVNLKTKQITNQRLISLTAISSDQPSYLLAPPTVVRLGPKDPLSIIIGCSSGSLHVFQGPSLTPAAGFPIMTDSITAQVSVGDVVGNDDQYELVVGDATGNVICLDKYGKQLWEYNVKAPVDTSVRLFNFNSDSSMEVIFVDKFGVVYVLNGTTGQPTLSSPFLLNTLIHSSPLLMHLKSVDDDYHLVALVPTITGLYCIDLHTACVSEVQMERDFMPYVLQSDHIDPFNPGLEVLISSLSGELACITADSYHPTEREVSIETWPGETMGNGNWFTHKGSLFALSVARGLSTRDASGKSFNFGFNVYDAKASETNPKEYSIELSVGGRYTLLSDRVLLNKSMTHFLYTPKTPPAPLFAEMILKVCNTHWQCDTASFSVRFNLIFEEVLDWILALPFLAFVAGYLWLLRNETDVSLPIAYNENSRKIM</sequence>
<keyword evidence="2 6" id="KW-0812">Transmembrane</keyword>
<feature type="transmembrane region" description="Helical" evidence="6">
    <location>
        <begin position="686"/>
        <end position="706"/>
    </location>
</feature>
<feature type="chain" id="PRO_5042831201" description="DEX1 C-terminal domain-containing protein" evidence="7">
    <location>
        <begin position="25"/>
        <end position="726"/>
    </location>
</feature>
<feature type="compositionally biased region" description="Polar residues" evidence="5">
    <location>
        <begin position="174"/>
        <end position="191"/>
    </location>
</feature>
<dbReference type="Pfam" id="PF23722">
    <property type="entry name" value="Beta-sand_DEX1"/>
    <property type="match status" value="1"/>
</dbReference>